<evidence type="ECO:0000313" key="1">
    <source>
        <dbReference type="EMBL" id="SEJ60674.1"/>
    </source>
</evidence>
<dbReference type="SUPFAM" id="SSF52172">
    <property type="entry name" value="CheY-like"/>
    <property type="match status" value="1"/>
</dbReference>
<dbReference type="EMBL" id="FNZK01000011">
    <property type="protein sequence ID" value="SEJ60674.1"/>
    <property type="molecule type" value="Genomic_DNA"/>
</dbReference>
<dbReference type="Gene3D" id="3.40.50.2300">
    <property type="match status" value="1"/>
</dbReference>
<evidence type="ECO:0000313" key="2">
    <source>
        <dbReference type="Proteomes" id="UP000199662"/>
    </source>
</evidence>
<dbReference type="AlphaFoldDB" id="A0A1H7A879"/>
<dbReference type="RefSeq" id="WP_091832045.1">
    <property type="nucleotide sequence ID" value="NZ_FNZK01000011.1"/>
</dbReference>
<reference evidence="1 2" key="1">
    <citation type="submission" date="2016-10" db="EMBL/GenBank/DDBJ databases">
        <authorList>
            <person name="de Groot N.N."/>
        </authorList>
    </citation>
    <scope>NUCLEOTIDE SEQUENCE [LARGE SCALE GENOMIC DNA]</scope>
    <source>
        <strain evidence="1 2">DSM 2179</strain>
    </source>
</reference>
<protein>
    <recommendedName>
        <fullName evidence="3">Response regulator receiver domain-containing protein</fullName>
    </recommendedName>
</protein>
<dbReference type="Proteomes" id="UP000199662">
    <property type="component" value="Unassembled WGS sequence"/>
</dbReference>
<organism evidence="1 2">
    <name type="scientific">Propionispira arboris</name>
    <dbReference type="NCBI Taxonomy" id="84035"/>
    <lineage>
        <taxon>Bacteria</taxon>
        <taxon>Bacillati</taxon>
        <taxon>Bacillota</taxon>
        <taxon>Negativicutes</taxon>
        <taxon>Selenomonadales</taxon>
        <taxon>Selenomonadaceae</taxon>
        <taxon>Propionispira</taxon>
    </lineage>
</organism>
<dbReference type="STRING" id="84035.SAMN05660742_111155"/>
<keyword evidence="2" id="KW-1185">Reference proteome</keyword>
<evidence type="ECO:0008006" key="3">
    <source>
        <dbReference type="Google" id="ProtNLM"/>
    </source>
</evidence>
<proteinExistence type="predicted"/>
<accession>A0A1H7A879</accession>
<name>A0A1H7A879_9FIRM</name>
<dbReference type="InterPro" id="IPR011006">
    <property type="entry name" value="CheY-like_superfamily"/>
</dbReference>
<sequence length="157" mass="18145">MKILYIEDELDKANQVKMAITNYLNDVDVCIKMSYTTGIIAIKKNCYDVILIDMSLPLYDVKYDSDEDNDFETFAGIDIMKEMDRIGNKTAVIVITAFDVLGKNDKQVNIKQLDKDIKNEFGNQYLGIVQYDSSSLEWHQILINYIKKVHDENITSR</sequence>
<gene>
    <name evidence="1" type="ORF">SAMN05660742_111155</name>
</gene>